<evidence type="ECO:0000256" key="1">
    <source>
        <dbReference type="SAM" id="MobiDB-lite"/>
    </source>
</evidence>
<protein>
    <submittedName>
        <fullName evidence="2">Uncharacterized protein</fullName>
    </submittedName>
</protein>
<sequence length="957" mass="107189">MSEVMQQQADLDLPQVKCEGESRCAGSLHSALGSFNDDLATSKVDLVIDLNIEKPVKTRKMNKKNKKKRKSTKEVSDNIVSEMGQTKYGVSDANPSQQSSKEEVDSPSINCEKCLNNNIPLVSTTSLSAVNVNGCPEDPNIQSSNTSTCCNGLNTDKLWPKQPSPGFLIEVSQESLSSRNLSECKSCQSTNIMLGNSEVSNSCHAATKSSGFKCNNSSSQLAVNKTRHQSHIMAGKENIHQVWVKSQRSVRELQKTGAKRLHCKYVENSLPQRNYLVKNNSFSSRGMLPSPLITSSRHINAANIVGNRGTKTSAKIHSKAAVESSESVAQQKLNRNLDQCASQPRQVSKYEPEDCQALKLNLIPSIKAHNNFKSKKGQKSHEENYLRHQDKYCFSRKENLHVRRELNHYENGVVAQRICNSQHIVPHGAYYLHSSPASDYAEQSVPVQGGFQPHSGMNNVLRRSFHSSTDNEPYLRFNQFNEHMLRKGVTSGMNPKKWVPVGTKESRMLEKTDSVNICYVNNSDLPLLCKGDGDNHTDGNMIDHHTSAVLSESKSTISTACDEMNSVESEVLKSESVSKVQNVERSEAKEVYAQKSEDNQQLFNGSRMVTQSLSAAYRKQLVSESVVTSRPLADFERFLCAATPVIISSCAYDNHSVCLHDQLFSCFLCKHQILNTSLCSVWKWYEEPGNYGLKVRTRDSQNLKGKLTETMSSHAYFVPYLSAIQLFGYSNLSNSHGLVKYSAVNFDSVEKPDISSKVLPCNADHSGSFISSPVCSSNRELVFQFFESADPHLRKPFYDKIVDLIDAGTSNLQVFGDPSQLQYLKLCDLHPASWFSVAWYPIYRIPDRKFHTSFLTYHSLGHLVQRHVPTDSLDEKSFCVVSPVVGMQSYKAQGEGWFELNIPVKSSLKESPLFNCSENLNEQLQTLEKNASIFAFIYKGGNKEIQHPDYKFFTRNR</sequence>
<dbReference type="Pfam" id="PF05623">
    <property type="entry name" value="DUF789"/>
    <property type="match status" value="1"/>
</dbReference>
<accession>A0AAD9UB19</accession>
<reference evidence="2" key="1">
    <citation type="journal article" date="2023" name="Plant J.">
        <title>Genome sequences and population genomics provide insights into the demographic history, inbreeding, and mutation load of two 'living fossil' tree species of Dipteronia.</title>
        <authorList>
            <person name="Feng Y."/>
            <person name="Comes H.P."/>
            <person name="Chen J."/>
            <person name="Zhu S."/>
            <person name="Lu R."/>
            <person name="Zhang X."/>
            <person name="Li P."/>
            <person name="Qiu J."/>
            <person name="Olsen K.M."/>
            <person name="Qiu Y."/>
        </authorList>
    </citation>
    <scope>NUCLEOTIDE SEQUENCE</scope>
    <source>
        <strain evidence="2">KIB01</strain>
    </source>
</reference>
<dbReference type="PANTHER" id="PTHR32010:SF23">
    <property type="entry name" value="IG-LIKE DOMAIN-CONTAINING PROTEIN"/>
    <property type="match status" value="1"/>
</dbReference>
<dbReference type="Proteomes" id="UP001280121">
    <property type="component" value="Unassembled WGS sequence"/>
</dbReference>
<evidence type="ECO:0000313" key="2">
    <source>
        <dbReference type="EMBL" id="KAK2650945.1"/>
    </source>
</evidence>
<organism evidence="2 3">
    <name type="scientific">Dipteronia dyeriana</name>
    <dbReference type="NCBI Taxonomy" id="168575"/>
    <lineage>
        <taxon>Eukaryota</taxon>
        <taxon>Viridiplantae</taxon>
        <taxon>Streptophyta</taxon>
        <taxon>Embryophyta</taxon>
        <taxon>Tracheophyta</taxon>
        <taxon>Spermatophyta</taxon>
        <taxon>Magnoliopsida</taxon>
        <taxon>eudicotyledons</taxon>
        <taxon>Gunneridae</taxon>
        <taxon>Pentapetalae</taxon>
        <taxon>rosids</taxon>
        <taxon>malvids</taxon>
        <taxon>Sapindales</taxon>
        <taxon>Sapindaceae</taxon>
        <taxon>Hippocastanoideae</taxon>
        <taxon>Acereae</taxon>
        <taxon>Dipteronia</taxon>
    </lineage>
</organism>
<dbReference type="AlphaFoldDB" id="A0AAD9UB19"/>
<comment type="caution">
    <text evidence="2">The sequence shown here is derived from an EMBL/GenBank/DDBJ whole genome shotgun (WGS) entry which is preliminary data.</text>
</comment>
<feature type="compositionally biased region" description="Basic residues" evidence="1">
    <location>
        <begin position="59"/>
        <end position="71"/>
    </location>
</feature>
<proteinExistence type="predicted"/>
<dbReference type="EMBL" id="JANJYI010000005">
    <property type="protein sequence ID" value="KAK2650945.1"/>
    <property type="molecule type" value="Genomic_DNA"/>
</dbReference>
<feature type="region of interest" description="Disordered" evidence="1">
    <location>
        <begin position="59"/>
        <end position="105"/>
    </location>
</feature>
<name>A0AAD9UB19_9ROSI</name>
<dbReference type="PANTHER" id="PTHR32010">
    <property type="entry name" value="PHOTOSYSTEM II STABILITY/ASSEMBLY FACTOR HCF136, CHLOROPLASTIC"/>
    <property type="match status" value="1"/>
</dbReference>
<evidence type="ECO:0000313" key="3">
    <source>
        <dbReference type="Proteomes" id="UP001280121"/>
    </source>
</evidence>
<dbReference type="InterPro" id="IPR008507">
    <property type="entry name" value="DUF789"/>
</dbReference>
<gene>
    <name evidence="2" type="ORF">Ddye_018434</name>
</gene>
<keyword evidence="3" id="KW-1185">Reference proteome</keyword>